<dbReference type="Proteomes" id="UP001218246">
    <property type="component" value="Unassembled WGS sequence"/>
</dbReference>
<evidence type="ECO:0000313" key="3">
    <source>
        <dbReference type="Proteomes" id="UP001218246"/>
    </source>
</evidence>
<comment type="caution">
    <text evidence="2">The sequence shown here is derived from an EMBL/GenBank/DDBJ whole genome shotgun (WGS) entry which is preliminary data.</text>
</comment>
<dbReference type="InterPro" id="IPR025164">
    <property type="entry name" value="Toastrack_DUF4097"/>
</dbReference>
<name>A0ABT6H1L6_9BACI</name>
<accession>A0ABT6H1L6</accession>
<dbReference type="RefSeq" id="WP_124563307.1">
    <property type="nucleotide sequence ID" value="NZ_JARRRY010000001.1"/>
</dbReference>
<organism evidence="2 3">
    <name type="scientific">Ectobacillus antri</name>
    <dbReference type="NCBI Taxonomy" id="2486280"/>
    <lineage>
        <taxon>Bacteria</taxon>
        <taxon>Bacillati</taxon>
        <taxon>Bacillota</taxon>
        <taxon>Bacilli</taxon>
        <taxon>Bacillales</taxon>
        <taxon>Bacillaceae</taxon>
        <taxon>Ectobacillus</taxon>
    </lineage>
</organism>
<evidence type="ECO:0000259" key="1">
    <source>
        <dbReference type="Pfam" id="PF13349"/>
    </source>
</evidence>
<gene>
    <name evidence="2" type="ORF">P6P90_04180</name>
</gene>
<protein>
    <submittedName>
        <fullName evidence="2">DUF4097 family beta strand repeat-containing protein</fullName>
    </submittedName>
</protein>
<evidence type="ECO:0000313" key="2">
    <source>
        <dbReference type="EMBL" id="MDG5753197.1"/>
    </source>
</evidence>
<proteinExistence type="predicted"/>
<dbReference type="EMBL" id="JARULN010000002">
    <property type="protein sequence ID" value="MDG5753197.1"/>
    <property type="molecule type" value="Genomic_DNA"/>
</dbReference>
<keyword evidence="3" id="KW-1185">Reference proteome</keyword>
<feature type="domain" description="DUF4097" evidence="1">
    <location>
        <begin position="44"/>
        <end position="307"/>
    </location>
</feature>
<dbReference type="Pfam" id="PF13349">
    <property type="entry name" value="DUF4097"/>
    <property type="match status" value="1"/>
</dbReference>
<dbReference type="Gene3D" id="2.160.20.120">
    <property type="match status" value="1"/>
</dbReference>
<sequence>MTTLAFFGIIGWIVYFLFFEEIATMSTNTHSVETTKSVNANQVTQIEVHTDSADIHITPTSNQQQIVATLTGKISDTHKDRFAIHMLPSGDKLQINIKEKKKWAIGFHINNVQVELQIPQKIYETLTLKTNSGGIHGDSLQTKKLVAVTNTGAVRIKNISGETINLQTKQGDLALTSALVTHTKLDTKSGDIIADFIQNENIHISSISGDIKLREIKGSTVIQTKSGDTLFKQRELTNPISIYSESGDTEIAATNVPAVQFRVTSKSGTYNVQGSSLQYQEQTPHRLRASAGENGPVIKIKSDSGNFLFH</sequence>
<reference evidence="2 3" key="1">
    <citation type="submission" date="2023-04" db="EMBL/GenBank/DDBJ databases">
        <title>Ectobacillus antri isolated from activated sludge.</title>
        <authorList>
            <person name="Yan P."/>
            <person name="Liu X."/>
        </authorList>
    </citation>
    <scope>NUCLEOTIDE SEQUENCE [LARGE SCALE GENOMIC DNA]</scope>
    <source>
        <strain evidence="2 3">C18H</strain>
    </source>
</reference>